<proteinExistence type="predicted"/>
<feature type="chain" id="PRO_5012169279" evidence="1">
    <location>
        <begin position="20"/>
        <end position="246"/>
    </location>
</feature>
<evidence type="ECO:0000313" key="3">
    <source>
        <dbReference type="Proteomes" id="UP000193920"/>
    </source>
</evidence>
<protein>
    <submittedName>
        <fullName evidence="2">Uncharacterized protein</fullName>
    </submittedName>
</protein>
<feature type="signal peptide" evidence="1">
    <location>
        <begin position="1"/>
        <end position="19"/>
    </location>
</feature>
<dbReference type="Proteomes" id="UP000193920">
    <property type="component" value="Unassembled WGS sequence"/>
</dbReference>
<name>A0A1Y2EGP7_9FUNG</name>
<keyword evidence="1" id="KW-0732">Signal</keyword>
<evidence type="ECO:0000313" key="2">
    <source>
        <dbReference type="EMBL" id="ORY70750.1"/>
    </source>
</evidence>
<accession>A0A1Y2EGP7</accession>
<dbReference type="EMBL" id="MCOG01000042">
    <property type="protein sequence ID" value="ORY70750.1"/>
    <property type="molecule type" value="Genomic_DNA"/>
</dbReference>
<sequence>MKFSTHLLTLVAATTAVLSYNIPVKREDDKCESEIKDYKPCVDLILVPFSSENINASCKTLATEQCQKFFTDIEEIAPSCIDNKKYDYLSKGYVKQYAAQNKYMCVMDENNKLCPITDLNINLIFNKNAKPSVSEINNQSDKASEETCYSKKCTDALAEYYKTLSEDEDIIKMMAKSKAYNLNADDFKKDAQDSYKFFTNSDCTKKAGTRAPKVYSENASTSEASNIYVKMSSMAMLTLSVLYLLY</sequence>
<organism evidence="2 3">
    <name type="scientific">Neocallimastix californiae</name>
    <dbReference type="NCBI Taxonomy" id="1754190"/>
    <lineage>
        <taxon>Eukaryota</taxon>
        <taxon>Fungi</taxon>
        <taxon>Fungi incertae sedis</taxon>
        <taxon>Chytridiomycota</taxon>
        <taxon>Chytridiomycota incertae sedis</taxon>
        <taxon>Neocallimastigomycetes</taxon>
        <taxon>Neocallimastigales</taxon>
        <taxon>Neocallimastigaceae</taxon>
        <taxon>Neocallimastix</taxon>
    </lineage>
</organism>
<dbReference type="AlphaFoldDB" id="A0A1Y2EGP7"/>
<evidence type="ECO:0000256" key="1">
    <source>
        <dbReference type="SAM" id="SignalP"/>
    </source>
</evidence>
<reference evidence="2 3" key="1">
    <citation type="submission" date="2016-08" db="EMBL/GenBank/DDBJ databases">
        <title>A Parts List for Fungal Cellulosomes Revealed by Comparative Genomics.</title>
        <authorList>
            <consortium name="DOE Joint Genome Institute"/>
            <person name="Haitjema C.H."/>
            <person name="Gilmore S.P."/>
            <person name="Henske J.K."/>
            <person name="Solomon K.V."/>
            <person name="De Groot R."/>
            <person name="Kuo A."/>
            <person name="Mondo S.J."/>
            <person name="Salamov A.A."/>
            <person name="Labutti K."/>
            <person name="Zhao Z."/>
            <person name="Chiniquy J."/>
            <person name="Barry K."/>
            <person name="Brewer H.M."/>
            <person name="Purvine S.O."/>
            <person name="Wright A.T."/>
            <person name="Boxma B."/>
            <person name="Van Alen T."/>
            <person name="Hackstein J.H."/>
            <person name="Baker S.E."/>
            <person name="Grigoriev I.V."/>
            <person name="O'Malley M.A."/>
        </authorList>
    </citation>
    <scope>NUCLEOTIDE SEQUENCE [LARGE SCALE GENOMIC DNA]</scope>
    <source>
        <strain evidence="2 3">G1</strain>
    </source>
</reference>
<keyword evidence="3" id="KW-1185">Reference proteome</keyword>
<comment type="caution">
    <text evidence="2">The sequence shown here is derived from an EMBL/GenBank/DDBJ whole genome shotgun (WGS) entry which is preliminary data.</text>
</comment>
<gene>
    <name evidence="2" type="ORF">LY90DRAFT_638725</name>
</gene>